<name>A0A8T1XL77_9BRAS</name>
<reference evidence="2 3" key="1">
    <citation type="submission" date="2020-12" db="EMBL/GenBank/DDBJ databases">
        <title>Concerted genomic and epigenomic changes stabilize Arabidopsis allopolyploids.</title>
        <authorList>
            <person name="Chen Z."/>
        </authorList>
    </citation>
    <scope>NUCLEOTIDE SEQUENCE [LARGE SCALE GENOMIC DNA]</scope>
    <source>
        <strain evidence="2">Allo738</strain>
        <tissue evidence="2">Leaf</tissue>
    </source>
</reference>
<feature type="compositionally biased region" description="Basic and acidic residues" evidence="1">
    <location>
        <begin position="366"/>
        <end position="377"/>
    </location>
</feature>
<dbReference type="Proteomes" id="UP000694240">
    <property type="component" value="Chromosome 13"/>
</dbReference>
<dbReference type="PANTHER" id="PTHR34282:SF1">
    <property type="entry name" value="DUF3741 DOMAIN-CONTAINING PROTEIN"/>
    <property type="match status" value="1"/>
</dbReference>
<feature type="region of interest" description="Disordered" evidence="1">
    <location>
        <begin position="29"/>
        <end position="54"/>
    </location>
</feature>
<evidence type="ECO:0000313" key="3">
    <source>
        <dbReference type="Proteomes" id="UP000694240"/>
    </source>
</evidence>
<protein>
    <recommendedName>
        <fullName evidence="4">DUF3741 domain-containing protein</fullName>
    </recommendedName>
</protein>
<organism evidence="2 3">
    <name type="scientific">Arabidopsis thaliana x Arabidopsis arenosa</name>
    <dbReference type="NCBI Taxonomy" id="1240361"/>
    <lineage>
        <taxon>Eukaryota</taxon>
        <taxon>Viridiplantae</taxon>
        <taxon>Streptophyta</taxon>
        <taxon>Embryophyta</taxon>
        <taxon>Tracheophyta</taxon>
        <taxon>Spermatophyta</taxon>
        <taxon>Magnoliopsida</taxon>
        <taxon>eudicotyledons</taxon>
        <taxon>Gunneridae</taxon>
        <taxon>Pentapetalae</taxon>
        <taxon>rosids</taxon>
        <taxon>malvids</taxon>
        <taxon>Brassicales</taxon>
        <taxon>Brassicaceae</taxon>
        <taxon>Camelineae</taxon>
        <taxon>Arabidopsis</taxon>
    </lineage>
</organism>
<keyword evidence="3" id="KW-1185">Reference proteome</keyword>
<proteinExistence type="predicted"/>
<evidence type="ECO:0000313" key="2">
    <source>
        <dbReference type="EMBL" id="KAG7533054.1"/>
    </source>
</evidence>
<dbReference type="PANTHER" id="PTHR34282">
    <property type="entry name" value="OS01G0228800 PROTEIN-RELATED"/>
    <property type="match status" value="1"/>
</dbReference>
<comment type="caution">
    <text evidence="2">The sequence shown here is derived from an EMBL/GenBank/DDBJ whole genome shotgun (WGS) entry which is preliminary data.</text>
</comment>
<gene>
    <name evidence="2" type="ORF">ISN45_Aa08g006930</name>
</gene>
<evidence type="ECO:0000256" key="1">
    <source>
        <dbReference type="SAM" id="MobiDB-lite"/>
    </source>
</evidence>
<dbReference type="EMBL" id="JAEFBK010000013">
    <property type="protein sequence ID" value="KAG7533054.1"/>
    <property type="molecule type" value="Genomic_DNA"/>
</dbReference>
<feature type="region of interest" description="Disordered" evidence="1">
    <location>
        <begin position="265"/>
        <end position="284"/>
    </location>
</feature>
<sequence length="840" mass="95728">MSSNSEKRMMKRSDFAQKLLDDLRVRKEQLSGSQNSLQKDKYAYSNRGLKGSGAKSTTFQHLTSGGIEFSNQIVPYGKGQSMEKLDLSKALAFALENAGKATRSDPSGNASIIRFLHDVGKRSLGERRSSQFVVQQQQASSSSPMIHVHIKEISKGAQKLNQIIKACSNGLSFRKGRYSIQCGEQLMEGAIELEQSLRLLVDIQQASEYTTNKQRKHRIKLLEEDDEEEEDAHNLNYQKIKQVAKADIEMRLLALNYQEDKNIKHRKQTSSCEDTEERSVKPQKGRIPSVVAKLMGLGEFPEDEKETNNKNDASLKYAENLTRHRVMQASDNLVELKAQRKSTSLDLVIHKETQTANEINYKAKSQQKDREKDDSNSRKRSKVSYKKDGEMTTKNVIKRNPSPTQTKPKVVARSQQKLLHKHSFEKKQISHHFSGSEEEKSIKKEKLLRERQQENGVMTNHSPKPLNSVDIQVKLPLTDKAKAMRKSFSHVEVAQKGKEGEVHKAKIREKKNQDIYNPNEGLCKVMKRPEITKVDGKDDQRLPRSYNDSNKMEAEAETCIKSSQVSGVEVQSSNKNVVEHKKEIKDDSILLIAAERVPCQAPSGNQHHGLMFTDGIDQQAPISKSEGNSDRLSKTVYEGTKGEVEAASLPLLEKRQEHRKQETTETLSENEINLKKIFVKSQLFLDTAKALFKLNIPQNVFHDATGGSNYLQEDKNLILECAFELMKRKRRFQELSVHPFVKVPISSSKVNSLDHLIRQISKELEKLRAYGRDCHIGSHVEDYVLERDVHHKDPNLNSMWDMGWNDSMLAFIEKDDVMRDIEREVFSGLLEEITRDLICI</sequence>
<accession>A0A8T1XL77</accession>
<dbReference type="AlphaFoldDB" id="A0A8T1XL77"/>
<feature type="region of interest" description="Disordered" evidence="1">
    <location>
        <begin position="358"/>
        <end position="410"/>
    </location>
</feature>
<evidence type="ECO:0008006" key="4">
    <source>
        <dbReference type="Google" id="ProtNLM"/>
    </source>
</evidence>
<feature type="compositionally biased region" description="Polar residues" evidence="1">
    <location>
        <begin position="401"/>
        <end position="410"/>
    </location>
</feature>